<dbReference type="CDD" id="cd07043">
    <property type="entry name" value="STAS_anti-anti-sigma_factors"/>
    <property type="match status" value="1"/>
</dbReference>
<dbReference type="PANTHER" id="PTHR33495:SF2">
    <property type="entry name" value="ANTI-SIGMA FACTOR ANTAGONIST TM_1081-RELATED"/>
    <property type="match status" value="1"/>
</dbReference>
<comment type="similarity">
    <text evidence="1 2">Belongs to the anti-sigma-factor antagonist family.</text>
</comment>
<comment type="caution">
    <text evidence="4">The sequence shown here is derived from an EMBL/GenBank/DDBJ whole genome shotgun (WGS) entry which is preliminary data.</text>
</comment>
<dbReference type="InterPro" id="IPR058548">
    <property type="entry name" value="MlaB-like_STAS"/>
</dbReference>
<dbReference type="InterPro" id="IPR036513">
    <property type="entry name" value="STAS_dom_sf"/>
</dbReference>
<evidence type="ECO:0000259" key="3">
    <source>
        <dbReference type="PROSITE" id="PS50801"/>
    </source>
</evidence>
<keyword evidence="5" id="KW-1185">Reference proteome</keyword>
<dbReference type="AlphaFoldDB" id="A0A841I5V5"/>
<dbReference type="RefSeq" id="WP_183988392.1">
    <property type="nucleotide sequence ID" value="NZ_JACHHG010000013.1"/>
</dbReference>
<proteinExistence type="inferred from homology"/>
<evidence type="ECO:0000313" key="5">
    <source>
        <dbReference type="Proteomes" id="UP000569951"/>
    </source>
</evidence>
<organism evidence="4 5">
    <name type="scientific">Deinobacterium chartae</name>
    <dbReference type="NCBI Taxonomy" id="521158"/>
    <lineage>
        <taxon>Bacteria</taxon>
        <taxon>Thermotogati</taxon>
        <taxon>Deinococcota</taxon>
        <taxon>Deinococci</taxon>
        <taxon>Deinococcales</taxon>
        <taxon>Deinococcaceae</taxon>
        <taxon>Deinobacterium</taxon>
    </lineage>
</organism>
<dbReference type="EMBL" id="JACHHG010000013">
    <property type="protein sequence ID" value="MBB6099649.1"/>
    <property type="molecule type" value="Genomic_DNA"/>
</dbReference>
<accession>A0A841I5V5</accession>
<name>A0A841I5V5_9DEIO</name>
<gene>
    <name evidence="4" type="ORF">HNR42_003102</name>
</gene>
<evidence type="ECO:0000256" key="2">
    <source>
        <dbReference type="RuleBase" id="RU003749"/>
    </source>
</evidence>
<dbReference type="Proteomes" id="UP000569951">
    <property type="component" value="Unassembled WGS sequence"/>
</dbReference>
<evidence type="ECO:0000256" key="1">
    <source>
        <dbReference type="ARBA" id="ARBA00009013"/>
    </source>
</evidence>
<dbReference type="PANTHER" id="PTHR33495">
    <property type="entry name" value="ANTI-SIGMA FACTOR ANTAGONIST TM_1081-RELATED-RELATED"/>
    <property type="match status" value="1"/>
</dbReference>
<dbReference type="PROSITE" id="PS50801">
    <property type="entry name" value="STAS"/>
    <property type="match status" value="1"/>
</dbReference>
<protein>
    <recommendedName>
        <fullName evidence="2">Anti-sigma factor antagonist</fullName>
    </recommendedName>
</protein>
<dbReference type="InterPro" id="IPR003658">
    <property type="entry name" value="Anti-sigma_ant"/>
</dbReference>
<dbReference type="InterPro" id="IPR002645">
    <property type="entry name" value="STAS_dom"/>
</dbReference>
<reference evidence="4 5" key="1">
    <citation type="submission" date="2020-08" db="EMBL/GenBank/DDBJ databases">
        <title>Genomic Encyclopedia of Type Strains, Phase IV (KMG-IV): sequencing the most valuable type-strain genomes for metagenomic binning, comparative biology and taxonomic classification.</title>
        <authorList>
            <person name="Goeker M."/>
        </authorList>
    </citation>
    <scope>NUCLEOTIDE SEQUENCE [LARGE SCALE GENOMIC DNA]</scope>
    <source>
        <strain evidence="4 5">DSM 21458</strain>
    </source>
</reference>
<dbReference type="NCBIfam" id="TIGR00377">
    <property type="entry name" value="ant_ant_sig"/>
    <property type="match status" value="1"/>
</dbReference>
<dbReference type="Pfam" id="PF13466">
    <property type="entry name" value="STAS_2"/>
    <property type="match status" value="1"/>
</dbReference>
<dbReference type="SUPFAM" id="SSF52091">
    <property type="entry name" value="SpoIIaa-like"/>
    <property type="match status" value="1"/>
</dbReference>
<dbReference type="Gene3D" id="3.30.750.24">
    <property type="entry name" value="STAS domain"/>
    <property type="match status" value="1"/>
</dbReference>
<feature type="domain" description="STAS" evidence="3">
    <location>
        <begin position="14"/>
        <end position="107"/>
    </location>
</feature>
<dbReference type="GO" id="GO:0043856">
    <property type="term" value="F:anti-sigma factor antagonist activity"/>
    <property type="evidence" value="ECO:0007669"/>
    <property type="project" value="InterPro"/>
</dbReference>
<evidence type="ECO:0000313" key="4">
    <source>
        <dbReference type="EMBL" id="MBB6099649.1"/>
    </source>
</evidence>
<sequence>MITWTLIEPDAARFELTGRIDLHGAPDLRIALDEALEAGARQLDLEMSGVTLLDSSGLATLVDGARSARAQGGDLRIISPSYSVARLLELTELDEHLEVVQGNSLKA</sequence>